<evidence type="ECO:0000313" key="3">
    <source>
        <dbReference type="EMBL" id="GIF78562.1"/>
    </source>
</evidence>
<protein>
    <submittedName>
        <fullName evidence="3">Uncharacterized protein</fullName>
    </submittedName>
</protein>
<feature type="region of interest" description="Disordered" evidence="1">
    <location>
        <begin position="56"/>
        <end position="108"/>
    </location>
</feature>
<keyword evidence="4" id="KW-1185">Reference proteome</keyword>
<keyword evidence="2" id="KW-1133">Transmembrane helix</keyword>
<sequence length="108" mass="11606">MATAMATLAVRFPELVILMAPFPLLAAVPAVIRPLRAFKVAAWGLRRPLLPAQLPRLLHGHGPTRGRAPAGARPDPSHGRSATRGHPVLRRGVGCAPRRRRGIDLTAH</sequence>
<keyword evidence="2" id="KW-0472">Membrane</keyword>
<comment type="caution">
    <text evidence="3">The sequence shown here is derived from an EMBL/GenBank/DDBJ whole genome shotgun (WGS) entry which is preliminary data.</text>
</comment>
<proteinExistence type="predicted"/>
<feature type="transmembrane region" description="Helical" evidence="2">
    <location>
        <begin position="12"/>
        <end position="32"/>
    </location>
</feature>
<name>A0ABQ4D616_9ACTN</name>
<keyword evidence="2" id="KW-0812">Transmembrane</keyword>
<evidence type="ECO:0000313" key="4">
    <source>
        <dbReference type="Proteomes" id="UP000604117"/>
    </source>
</evidence>
<organism evidence="3 4">
    <name type="scientific">Asanoa siamensis</name>
    <dbReference type="NCBI Taxonomy" id="926357"/>
    <lineage>
        <taxon>Bacteria</taxon>
        <taxon>Bacillati</taxon>
        <taxon>Actinomycetota</taxon>
        <taxon>Actinomycetes</taxon>
        <taxon>Micromonosporales</taxon>
        <taxon>Micromonosporaceae</taxon>
        <taxon>Asanoa</taxon>
    </lineage>
</organism>
<dbReference type="Proteomes" id="UP000604117">
    <property type="component" value="Unassembled WGS sequence"/>
</dbReference>
<gene>
    <name evidence="3" type="ORF">Asi02nite_80800</name>
</gene>
<accession>A0ABQ4D616</accession>
<evidence type="ECO:0000256" key="2">
    <source>
        <dbReference type="SAM" id="Phobius"/>
    </source>
</evidence>
<reference evidence="3 4" key="1">
    <citation type="submission" date="2021-01" db="EMBL/GenBank/DDBJ databases">
        <title>Whole genome shotgun sequence of Asanoa siamensis NBRC 107932.</title>
        <authorList>
            <person name="Komaki H."/>
            <person name="Tamura T."/>
        </authorList>
    </citation>
    <scope>NUCLEOTIDE SEQUENCE [LARGE SCALE GENOMIC DNA]</scope>
    <source>
        <strain evidence="3 4">NBRC 107932</strain>
    </source>
</reference>
<dbReference type="EMBL" id="BONE01000163">
    <property type="protein sequence ID" value="GIF78562.1"/>
    <property type="molecule type" value="Genomic_DNA"/>
</dbReference>
<evidence type="ECO:0000256" key="1">
    <source>
        <dbReference type="SAM" id="MobiDB-lite"/>
    </source>
</evidence>